<dbReference type="Pfam" id="PF13277">
    <property type="entry name" value="YmdB"/>
    <property type="match status" value="1"/>
</dbReference>
<evidence type="ECO:0000313" key="2">
    <source>
        <dbReference type="Proteomes" id="UP000316096"/>
    </source>
</evidence>
<dbReference type="EMBL" id="VFOZ01000002">
    <property type="protein sequence ID" value="TQL90947.1"/>
    <property type="molecule type" value="Genomic_DNA"/>
</dbReference>
<dbReference type="AlphaFoldDB" id="A0A543C1J7"/>
<dbReference type="InterPro" id="IPR005235">
    <property type="entry name" value="YmdB-like"/>
</dbReference>
<evidence type="ECO:0008006" key="3">
    <source>
        <dbReference type="Google" id="ProtNLM"/>
    </source>
</evidence>
<comment type="caution">
    <text evidence="1">The sequence shown here is derived from an EMBL/GenBank/DDBJ whole genome shotgun (WGS) entry which is preliminary data.</text>
</comment>
<dbReference type="Proteomes" id="UP000316096">
    <property type="component" value="Unassembled WGS sequence"/>
</dbReference>
<dbReference type="PANTHER" id="PTHR36303">
    <property type="entry name" value="2',3'-CYCLIC-NUCLEOTIDE 2'-PHOSPHODIESTERASE"/>
    <property type="match status" value="1"/>
</dbReference>
<sequence length="278" mass="29683">MTIEELHVLFLGDIVGPEAAAYVAERMPALRREHDVDFVVANAENALRSGPQIRTGFGMSHEIVDALFQSGVDVITSGNHAWDGDMAEVERTLAHPRVLRPANMPPGIPGHGAVRVEMAGQQVTVINLMSTSAVVEAAPRFQRWLDRPLGVQPLWPSWTAAPRTGTVIVDLHGLVVSEKQAFAHAVAGHAAAVLGTHTHEATHHLHLLPQGTALVTDVGMTGRLGGVTGIDPAHWVTTLQGGDPATMPPYELATGPMSLGAVLLHIRGGRTQSIRRIH</sequence>
<name>A0A543C1J7_9ACTN</name>
<dbReference type="OrthoDB" id="9782710at2"/>
<dbReference type="PANTHER" id="PTHR36303:SF1">
    <property type="entry name" value="2',3'-CYCLIC-NUCLEOTIDE 2'-PHOSPHODIESTERASE"/>
    <property type="match status" value="1"/>
</dbReference>
<dbReference type="RefSeq" id="WP_141962905.1">
    <property type="nucleotide sequence ID" value="NZ_VFOZ01000002.1"/>
</dbReference>
<dbReference type="GO" id="GO:0004113">
    <property type="term" value="F:2',3'-cyclic-nucleotide 3'-phosphodiesterase activity"/>
    <property type="evidence" value="ECO:0007669"/>
    <property type="project" value="TreeGrafter"/>
</dbReference>
<dbReference type="Gene3D" id="3.60.21.10">
    <property type="match status" value="1"/>
</dbReference>
<protein>
    <recommendedName>
        <fullName evidence="3">Capsule synthesis protein CapA domain-containing protein</fullName>
    </recommendedName>
</protein>
<organism evidence="1 2">
    <name type="scientific">Actinoallomurus bryophytorum</name>
    <dbReference type="NCBI Taxonomy" id="1490222"/>
    <lineage>
        <taxon>Bacteria</taxon>
        <taxon>Bacillati</taxon>
        <taxon>Actinomycetota</taxon>
        <taxon>Actinomycetes</taxon>
        <taxon>Streptosporangiales</taxon>
        <taxon>Thermomonosporaceae</taxon>
        <taxon>Actinoallomurus</taxon>
    </lineage>
</organism>
<dbReference type="SUPFAM" id="SSF56300">
    <property type="entry name" value="Metallo-dependent phosphatases"/>
    <property type="match status" value="1"/>
</dbReference>
<keyword evidence="2" id="KW-1185">Reference proteome</keyword>
<reference evidence="1 2" key="1">
    <citation type="submission" date="2019-06" db="EMBL/GenBank/DDBJ databases">
        <title>Sequencing the genomes of 1000 actinobacteria strains.</title>
        <authorList>
            <person name="Klenk H.-P."/>
        </authorList>
    </citation>
    <scope>NUCLEOTIDE SEQUENCE [LARGE SCALE GENOMIC DNA]</scope>
    <source>
        <strain evidence="1 2">DSM 102200</strain>
    </source>
</reference>
<gene>
    <name evidence="1" type="ORF">FB559_8266</name>
</gene>
<proteinExistence type="predicted"/>
<accession>A0A543C1J7</accession>
<evidence type="ECO:0000313" key="1">
    <source>
        <dbReference type="EMBL" id="TQL90947.1"/>
    </source>
</evidence>
<dbReference type="InterPro" id="IPR029052">
    <property type="entry name" value="Metallo-depent_PP-like"/>
</dbReference>